<sequence>MERITEPMIEEIASVVAVDDGGVWVETRRRSACGHCDSASVCGVSALAKLFGEGRNRLRIADPAGLRLGDRVVIGIPDGTLVRASLIAYLLPVIALVAAAAIGTALHLAEGAVALFGLAGLGSGLWLGGRITGGVAGRERYRPTLIRRAGEPGGIRLADIHSPIET</sequence>
<dbReference type="Pfam" id="PF04246">
    <property type="entry name" value="RseC_MucC"/>
    <property type="match status" value="1"/>
</dbReference>
<feature type="transmembrane region" description="Helical" evidence="1">
    <location>
        <begin position="112"/>
        <end position="132"/>
    </location>
</feature>
<keyword evidence="1" id="KW-1133">Transmembrane helix</keyword>
<name>I3YCD7_THIV6</name>
<dbReference type="InterPro" id="IPR007359">
    <property type="entry name" value="SigmaE_reg_RseC_MucC"/>
</dbReference>
<dbReference type="Proteomes" id="UP000006062">
    <property type="component" value="Chromosome"/>
</dbReference>
<dbReference type="PIRSF" id="PIRSF004923">
    <property type="entry name" value="RseC"/>
    <property type="match status" value="1"/>
</dbReference>
<dbReference type="RefSeq" id="WP_014779089.1">
    <property type="nucleotide sequence ID" value="NC_018012.1"/>
</dbReference>
<proteinExistence type="predicted"/>
<keyword evidence="1" id="KW-0812">Transmembrane</keyword>
<dbReference type="PANTHER" id="PTHR35867:SF1">
    <property type="entry name" value="PROTEIN RSEC"/>
    <property type="match status" value="1"/>
</dbReference>
<dbReference type="KEGG" id="tvi:Thivi_2737"/>
<dbReference type="HOGENOM" id="CLU_124911_0_2_6"/>
<reference evidence="2 3" key="1">
    <citation type="submission" date="2012-06" db="EMBL/GenBank/DDBJ databases">
        <title>Complete sequence of Thiocystis violascens DSM 198.</title>
        <authorList>
            <consortium name="US DOE Joint Genome Institute"/>
            <person name="Lucas S."/>
            <person name="Han J."/>
            <person name="Lapidus A."/>
            <person name="Cheng J.-F."/>
            <person name="Goodwin L."/>
            <person name="Pitluck S."/>
            <person name="Peters L."/>
            <person name="Ovchinnikova G."/>
            <person name="Teshima H."/>
            <person name="Detter J.C."/>
            <person name="Han C."/>
            <person name="Tapia R."/>
            <person name="Land M."/>
            <person name="Hauser L."/>
            <person name="Kyrpides N."/>
            <person name="Ivanova N."/>
            <person name="Pagani I."/>
            <person name="Vogl K."/>
            <person name="Liu Z."/>
            <person name="Frigaard N.-U."/>
            <person name="Bryant D."/>
            <person name="Woyke T."/>
        </authorList>
    </citation>
    <scope>NUCLEOTIDE SEQUENCE [LARGE SCALE GENOMIC DNA]</scope>
    <source>
        <strain evidence="3">ATCC 17096 / DSM 198 / 6111</strain>
    </source>
</reference>
<feature type="transmembrane region" description="Helical" evidence="1">
    <location>
        <begin position="86"/>
        <end position="106"/>
    </location>
</feature>
<dbReference type="AlphaFoldDB" id="I3YCD7"/>
<evidence type="ECO:0000313" key="3">
    <source>
        <dbReference type="Proteomes" id="UP000006062"/>
    </source>
</evidence>
<keyword evidence="3" id="KW-1185">Reference proteome</keyword>
<evidence type="ECO:0000313" key="2">
    <source>
        <dbReference type="EMBL" id="AFL74655.1"/>
    </source>
</evidence>
<keyword evidence="1" id="KW-0472">Membrane</keyword>
<accession>I3YCD7</accession>
<protein>
    <submittedName>
        <fullName evidence="2">Positive regulator of sigma E activity</fullName>
    </submittedName>
</protein>
<dbReference type="InterPro" id="IPR026268">
    <property type="entry name" value="RseC"/>
</dbReference>
<dbReference type="PANTHER" id="PTHR35867">
    <property type="entry name" value="PROTEIN RSEC"/>
    <property type="match status" value="1"/>
</dbReference>
<gene>
    <name evidence="2" type="ordered locus">Thivi_2737</name>
</gene>
<evidence type="ECO:0000256" key="1">
    <source>
        <dbReference type="SAM" id="Phobius"/>
    </source>
</evidence>
<dbReference type="eggNOG" id="COG3086">
    <property type="taxonomic scope" value="Bacteria"/>
</dbReference>
<dbReference type="STRING" id="765911.Thivi_2737"/>
<dbReference type="EMBL" id="CP003154">
    <property type="protein sequence ID" value="AFL74655.1"/>
    <property type="molecule type" value="Genomic_DNA"/>
</dbReference>
<organism evidence="2 3">
    <name type="scientific">Thiocystis violascens (strain ATCC 17096 / DSM 198 / 6111)</name>
    <name type="common">Chromatium violascens</name>
    <dbReference type="NCBI Taxonomy" id="765911"/>
    <lineage>
        <taxon>Bacteria</taxon>
        <taxon>Pseudomonadati</taxon>
        <taxon>Pseudomonadota</taxon>
        <taxon>Gammaproteobacteria</taxon>
        <taxon>Chromatiales</taxon>
        <taxon>Chromatiaceae</taxon>
        <taxon>Thiocystis</taxon>
    </lineage>
</organism>